<dbReference type="AlphaFoldDB" id="G8TJZ1"/>
<evidence type="ECO:0000313" key="1">
    <source>
        <dbReference type="EMBL" id="AEW02929.1"/>
    </source>
</evidence>
<organism evidence="1 2">
    <name type="scientific">Niastella koreensis (strain DSM 17620 / KACC 11465 / NBRC 106392 / GR20-10)</name>
    <dbReference type="NCBI Taxonomy" id="700598"/>
    <lineage>
        <taxon>Bacteria</taxon>
        <taxon>Pseudomonadati</taxon>
        <taxon>Bacteroidota</taxon>
        <taxon>Chitinophagia</taxon>
        <taxon>Chitinophagales</taxon>
        <taxon>Chitinophagaceae</taxon>
        <taxon>Niastella</taxon>
    </lineage>
</organism>
<gene>
    <name evidence="1" type="ordered locus">Niako_6705</name>
</gene>
<sequence length="44" mass="5047">MIVSIHFSCIKQIRKSKTSGNDTGNFRLVCSENEIVSANKKLYW</sequence>
<dbReference type="KEGG" id="nko:Niako_6705"/>
<accession>G8TJZ1</accession>
<dbReference type="EMBL" id="CP003178">
    <property type="protein sequence ID" value="AEW02929.1"/>
    <property type="molecule type" value="Genomic_DNA"/>
</dbReference>
<protein>
    <submittedName>
        <fullName evidence="1">Uncharacterized protein</fullName>
    </submittedName>
</protein>
<dbReference type="STRING" id="700598.Niako_6705"/>
<dbReference type="HOGENOM" id="CLU_3219164_0_0_10"/>
<evidence type="ECO:0000313" key="2">
    <source>
        <dbReference type="Proteomes" id="UP000005438"/>
    </source>
</evidence>
<dbReference type="Proteomes" id="UP000005438">
    <property type="component" value="Chromosome"/>
</dbReference>
<proteinExistence type="predicted"/>
<name>G8TJZ1_NIAKG</name>
<reference evidence="1 2" key="1">
    <citation type="submission" date="2011-12" db="EMBL/GenBank/DDBJ databases">
        <title>The complete genome of Niastella koreensis GR20-10.</title>
        <authorList>
            <consortium name="US DOE Joint Genome Institute (JGI-PGF)"/>
            <person name="Lucas S."/>
            <person name="Han J."/>
            <person name="Lapidus A."/>
            <person name="Bruce D."/>
            <person name="Goodwin L."/>
            <person name="Pitluck S."/>
            <person name="Peters L."/>
            <person name="Kyrpides N."/>
            <person name="Mavromatis K."/>
            <person name="Ivanova N."/>
            <person name="Mikhailova N."/>
            <person name="Davenport K."/>
            <person name="Saunders E."/>
            <person name="Detter J.C."/>
            <person name="Tapia R."/>
            <person name="Han C."/>
            <person name="Land M."/>
            <person name="Hauser L."/>
            <person name="Markowitz V."/>
            <person name="Cheng J.-F."/>
            <person name="Hugenholtz P."/>
            <person name="Woyke T."/>
            <person name="Wu D."/>
            <person name="Tindall B."/>
            <person name="Pomrenke H."/>
            <person name="Brambilla E."/>
            <person name="Klenk H.-P."/>
            <person name="Eisen J.A."/>
        </authorList>
    </citation>
    <scope>NUCLEOTIDE SEQUENCE [LARGE SCALE GENOMIC DNA]</scope>
    <source>
        <strain evidence="2">DSM 17620 / KACC 11465 / NBRC 106392 / GR20-10</strain>
    </source>
</reference>